<proteinExistence type="predicted"/>
<dbReference type="AlphaFoldDB" id="A0A292PQT1"/>
<gene>
    <name evidence="2" type="ORF">GSTUAT00005922001</name>
</gene>
<dbReference type="Proteomes" id="UP001412239">
    <property type="component" value="Unassembled WGS sequence"/>
</dbReference>
<dbReference type="Gene3D" id="3.40.50.720">
    <property type="entry name" value="NAD(P)-binding Rossmann-like Domain"/>
    <property type="match status" value="1"/>
</dbReference>
<keyword evidence="3" id="KW-1185">Reference proteome</keyword>
<reference evidence="2" key="1">
    <citation type="submission" date="2015-10" db="EMBL/GenBank/DDBJ databases">
        <authorList>
            <person name="Regsiter A."/>
            <person name="william w."/>
        </authorList>
    </citation>
    <scope>NUCLEOTIDE SEQUENCE</scope>
    <source>
        <strain evidence="2">Montdore</strain>
    </source>
</reference>
<evidence type="ECO:0008006" key="4">
    <source>
        <dbReference type="Google" id="ProtNLM"/>
    </source>
</evidence>
<name>A0A292PQT1_9PEZI</name>
<evidence type="ECO:0000256" key="1">
    <source>
        <dbReference type="SAM" id="MobiDB-lite"/>
    </source>
</evidence>
<sequence>MGGWGTQSSCICAWRHGSDNGGSPGLDYTIIREGIFLDAFSRLLVWKADPRAVNVLSNGPIHFNPRKSIGEESARVLLAGSRRKSIAPFPGPRTTTFGHMVEVKNEVMGPKAEPITAGFEPYVEGPAGNGKKQGVFEVEE</sequence>
<accession>A0A292PQT1</accession>
<dbReference type="Gene3D" id="3.90.25.10">
    <property type="entry name" value="UDP-galactose 4-epimerase, domain 1"/>
    <property type="match status" value="1"/>
</dbReference>
<feature type="region of interest" description="Disordered" evidence="1">
    <location>
        <begin position="119"/>
        <end position="140"/>
    </location>
</feature>
<evidence type="ECO:0000313" key="2">
    <source>
        <dbReference type="EMBL" id="CUS09992.1"/>
    </source>
</evidence>
<protein>
    <recommendedName>
        <fullName evidence="4">NmrA-like domain-containing protein</fullName>
    </recommendedName>
</protein>
<evidence type="ECO:0000313" key="3">
    <source>
        <dbReference type="Proteomes" id="UP001412239"/>
    </source>
</evidence>
<organism evidence="2 3">
    <name type="scientific">Tuber aestivum</name>
    <name type="common">summer truffle</name>
    <dbReference type="NCBI Taxonomy" id="59557"/>
    <lineage>
        <taxon>Eukaryota</taxon>
        <taxon>Fungi</taxon>
        <taxon>Dikarya</taxon>
        <taxon>Ascomycota</taxon>
        <taxon>Pezizomycotina</taxon>
        <taxon>Pezizomycetes</taxon>
        <taxon>Pezizales</taxon>
        <taxon>Tuberaceae</taxon>
        <taxon>Tuber</taxon>
    </lineage>
</organism>
<dbReference type="EMBL" id="LN891061">
    <property type="protein sequence ID" value="CUS09992.1"/>
    <property type="molecule type" value="Genomic_DNA"/>
</dbReference>